<dbReference type="Proteomes" id="UP000886998">
    <property type="component" value="Unassembled WGS sequence"/>
</dbReference>
<protein>
    <submittedName>
        <fullName evidence="1">Uncharacterized protein</fullName>
    </submittedName>
</protein>
<comment type="caution">
    <text evidence="1">The sequence shown here is derived from an EMBL/GenBank/DDBJ whole genome shotgun (WGS) entry which is preliminary data.</text>
</comment>
<reference evidence="1" key="1">
    <citation type="submission" date="2020-08" db="EMBL/GenBank/DDBJ databases">
        <title>Multicomponent nature underlies the extraordinary mechanical properties of spider dragline silk.</title>
        <authorList>
            <person name="Kono N."/>
            <person name="Nakamura H."/>
            <person name="Mori M."/>
            <person name="Yoshida Y."/>
            <person name="Ohtoshi R."/>
            <person name="Malay A.D."/>
            <person name="Moran D.A.P."/>
            <person name="Tomita M."/>
            <person name="Numata K."/>
            <person name="Arakawa K."/>
        </authorList>
    </citation>
    <scope>NUCLEOTIDE SEQUENCE</scope>
</reference>
<proteinExistence type="predicted"/>
<accession>A0A8X6X9M7</accession>
<gene>
    <name evidence="1" type="ORF">TNIN_415301</name>
</gene>
<evidence type="ECO:0000313" key="1">
    <source>
        <dbReference type="EMBL" id="GFY49657.1"/>
    </source>
</evidence>
<dbReference type="AlphaFoldDB" id="A0A8X6X9M7"/>
<organism evidence="1 2">
    <name type="scientific">Trichonephila inaurata madagascariensis</name>
    <dbReference type="NCBI Taxonomy" id="2747483"/>
    <lineage>
        <taxon>Eukaryota</taxon>
        <taxon>Metazoa</taxon>
        <taxon>Ecdysozoa</taxon>
        <taxon>Arthropoda</taxon>
        <taxon>Chelicerata</taxon>
        <taxon>Arachnida</taxon>
        <taxon>Araneae</taxon>
        <taxon>Araneomorphae</taxon>
        <taxon>Entelegynae</taxon>
        <taxon>Araneoidea</taxon>
        <taxon>Nephilidae</taxon>
        <taxon>Trichonephila</taxon>
        <taxon>Trichonephila inaurata</taxon>
    </lineage>
</organism>
<name>A0A8X6X9M7_9ARAC</name>
<evidence type="ECO:0000313" key="2">
    <source>
        <dbReference type="Proteomes" id="UP000886998"/>
    </source>
</evidence>
<keyword evidence="2" id="KW-1185">Reference proteome</keyword>
<sequence>MAEWLWHRTSATFANRRPLHGFSSFSIEVFLKKCSSVLFVKRSFSLYTSVGRLYKAVVIRFTVGSIPTPGQ</sequence>
<dbReference type="EMBL" id="BMAV01007120">
    <property type="protein sequence ID" value="GFY49657.1"/>
    <property type="molecule type" value="Genomic_DNA"/>
</dbReference>